<keyword evidence="1" id="KW-0456">Lyase</keyword>
<dbReference type="AlphaFoldDB" id="A0A1C3TXM6"/>
<dbReference type="Gene3D" id="2.60.120.10">
    <property type="entry name" value="Jelly Rolls"/>
    <property type="match status" value="1"/>
</dbReference>
<name>A0A1C3TXM6_9HYPH</name>
<sequence>MSGVDELLVAFRDYLQSRSDLLLQHFIDGFDWPTEERALAPRDLPVVSHLRELDQVAAGAERALLGRLSHAADLLHWAQTYSITDFGSDFLQRYGWVELFGTRGHFASEEMAGGFLLLGPDVHYPDHHHVAEEIYIPLTDGSLWSKDAQPFLPRWSGEVIHHPSNIRHAMRTEDQPLVALYLWRGGPLAQKSIISGRTQ</sequence>
<reference evidence="2" key="1">
    <citation type="submission" date="2016-08" db="EMBL/GenBank/DDBJ databases">
        <authorList>
            <person name="Varghese N."/>
            <person name="Submissions Spin"/>
        </authorList>
    </citation>
    <scope>NUCLEOTIDE SEQUENCE [LARGE SCALE GENOMIC DNA]</scope>
    <source>
        <strain evidence="2">CCBAU 57015</strain>
    </source>
</reference>
<dbReference type="InterPro" id="IPR014710">
    <property type="entry name" value="RmlC-like_jellyroll"/>
</dbReference>
<accession>A0A1C3TXM6</accession>
<proteinExistence type="predicted"/>
<dbReference type="OrthoDB" id="9083851at2"/>
<dbReference type="SUPFAM" id="SSF51182">
    <property type="entry name" value="RmlC-like cupins"/>
    <property type="match status" value="1"/>
</dbReference>
<dbReference type="GO" id="GO:0047869">
    <property type="term" value="F:dimethylpropiothetin dethiomethylase activity"/>
    <property type="evidence" value="ECO:0007669"/>
    <property type="project" value="InterPro"/>
</dbReference>
<dbReference type="STRING" id="52131.GA0061100_101224"/>
<dbReference type="Proteomes" id="UP000186228">
    <property type="component" value="Unassembled WGS sequence"/>
</dbReference>
<gene>
    <name evidence="1" type="ORF">GA0061100_101224</name>
</gene>
<evidence type="ECO:0000313" key="2">
    <source>
        <dbReference type="Proteomes" id="UP000186228"/>
    </source>
</evidence>
<dbReference type="InterPro" id="IPR011051">
    <property type="entry name" value="RmlC_Cupin_sf"/>
</dbReference>
<dbReference type="InterPro" id="IPR031723">
    <property type="entry name" value="DMSP_lyase"/>
</dbReference>
<protein>
    <submittedName>
        <fullName evidence="1">Dimethlysulfonioproprionate lyase</fullName>
    </submittedName>
</protein>
<keyword evidence="2" id="KW-1185">Reference proteome</keyword>
<dbReference type="Pfam" id="PF16867">
    <property type="entry name" value="DMSP_lyase"/>
    <property type="match status" value="1"/>
</dbReference>
<evidence type="ECO:0000313" key="1">
    <source>
        <dbReference type="EMBL" id="SCB07875.1"/>
    </source>
</evidence>
<dbReference type="RefSeq" id="WP_075850786.1">
    <property type="nucleotide sequence ID" value="NZ_FMAC01000001.1"/>
</dbReference>
<dbReference type="EMBL" id="FMAC01000001">
    <property type="protein sequence ID" value="SCB07875.1"/>
    <property type="molecule type" value="Genomic_DNA"/>
</dbReference>
<organism evidence="1 2">
    <name type="scientific">Rhizobium hainanense</name>
    <dbReference type="NCBI Taxonomy" id="52131"/>
    <lineage>
        <taxon>Bacteria</taxon>
        <taxon>Pseudomonadati</taxon>
        <taxon>Pseudomonadota</taxon>
        <taxon>Alphaproteobacteria</taxon>
        <taxon>Hyphomicrobiales</taxon>
        <taxon>Rhizobiaceae</taxon>
        <taxon>Rhizobium/Agrobacterium group</taxon>
        <taxon>Rhizobium</taxon>
    </lineage>
</organism>